<dbReference type="InterPro" id="IPR009003">
    <property type="entry name" value="Peptidase_S1_PA"/>
</dbReference>
<keyword evidence="3" id="KW-0399">Innate immunity</keyword>
<evidence type="ECO:0000313" key="14">
    <source>
        <dbReference type="EnsemblMetazoa" id="AAEL006168-PA"/>
    </source>
</evidence>
<dbReference type="InterPro" id="IPR033116">
    <property type="entry name" value="TRYPSIN_SER"/>
</dbReference>
<gene>
    <name evidence="14" type="primary">5567561</name>
</gene>
<dbReference type="SMART" id="SM00680">
    <property type="entry name" value="CLIP"/>
    <property type="match status" value="1"/>
</dbReference>
<dbReference type="OrthoDB" id="9981647at2759"/>
<keyword evidence="7 12" id="KW-0720">Serine protease</keyword>
<reference evidence="14" key="2">
    <citation type="submission" date="2020-05" db="UniProtKB">
        <authorList>
            <consortium name="EnsemblMetazoa"/>
        </authorList>
    </citation>
    <scope>IDENTIFICATION</scope>
    <source>
        <strain evidence="14">LVP_AGWG</strain>
    </source>
</reference>
<evidence type="ECO:0000256" key="5">
    <source>
        <dbReference type="ARBA" id="ARBA00022729"/>
    </source>
</evidence>
<dbReference type="PROSITE" id="PS00134">
    <property type="entry name" value="TRYPSIN_HIS"/>
    <property type="match status" value="1"/>
</dbReference>
<dbReference type="InterPro" id="IPR001314">
    <property type="entry name" value="Peptidase_S1A"/>
</dbReference>
<evidence type="ECO:0000256" key="4">
    <source>
        <dbReference type="ARBA" id="ARBA00022670"/>
    </source>
</evidence>
<dbReference type="PANTHER" id="PTHR24256">
    <property type="entry name" value="TRYPTASE-RELATED"/>
    <property type="match status" value="1"/>
</dbReference>
<keyword evidence="8" id="KW-0391">Immunity</keyword>
<reference evidence="14 15" key="1">
    <citation type="submission" date="2017-06" db="EMBL/GenBank/DDBJ databases">
        <title>Aedes aegypti genome working group (AGWG) sequencing and assembly.</title>
        <authorList>
            <consortium name="Aedes aegypti Genome Working Group (AGWG)"/>
            <person name="Matthews B.J."/>
        </authorList>
    </citation>
    <scope>NUCLEOTIDE SEQUENCE [LARGE SCALE GENOMIC DNA]</scope>
    <source>
        <strain evidence="14 15">LVP_AGWG</strain>
    </source>
</reference>
<evidence type="ECO:0000256" key="11">
    <source>
        <dbReference type="ARBA" id="ARBA00024195"/>
    </source>
</evidence>
<dbReference type="GO" id="GO:0045087">
    <property type="term" value="P:innate immune response"/>
    <property type="evidence" value="ECO:0007669"/>
    <property type="project" value="UniProtKB-KW"/>
</dbReference>
<dbReference type="InterPro" id="IPR051487">
    <property type="entry name" value="Ser/Thr_Proteases_Immune/Dev"/>
</dbReference>
<dbReference type="PRINTS" id="PR00722">
    <property type="entry name" value="CHYMOTRYPSIN"/>
</dbReference>
<dbReference type="Gene3D" id="3.30.1640.30">
    <property type="match status" value="1"/>
</dbReference>
<proteinExistence type="inferred from homology"/>
<evidence type="ECO:0000313" key="15">
    <source>
        <dbReference type="Proteomes" id="UP000008820"/>
    </source>
</evidence>
<organism evidence="14 15">
    <name type="scientific">Aedes aegypti</name>
    <name type="common">Yellowfever mosquito</name>
    <name type="synonym">Culex aegypti</name>
    <dbReference type="NCBI Taxonomy" id="7159"/>
    <lineage>
        <taxon>Eukaryota</taxon>
        <taxon>Metazoa</taxon>
        <taxon>Ecdysozoa</taxon>
        <taxon>Arthropoda</taxon>
        <taxon>Hexapoda</taxon>
        <taxon>Insecta</taxon>
        <taxon>Pterygota</taxon>
        <taxon>Neoptera</taxon>
        <taxon>Endopterygota</taxon>
        <taxon>Diptera</taxon>
        <taxon>Nematocera</taxon>
        <taxon>Culicoidea</taxon>
        <taxon>Culicidae</taxon>
        <taxon>Culicinae</taxon>
        <taxon>Aedini</taxon>
        <taxon>Aedes</taxon>
        <taxon>Stegomyia</taxon>
    </lineage>
</organism>
<dbReference type="InterPro" id="IPR000253">
    <property type="entry name" value="FHA_dom"/>
</dbReference>
<dbReference type="Gene3D" id="2.40.10.10">
    <property type="entry name" value="Trypsin-like serine proteases"/>
    <property type="match status" value="2"/>
</dbReference>
<keyword evidence="5 13" id="KW-0732">Signal</keyword>
<keyword evidence="4 12" id="KW-0645">Protease</keyword>
<evidence type="ECO:0000256" key="2">
    <source>
        <dbReference type="ARBA" id="ARBA00022525"/>
    </source>
</evidence>
<protein>
    <recommendedName>
        <fullName evidence="13">CLIP domain-containing serine protease</fullName>
        <ecNumber evidence="12">3.4.21.-</ecNumber>
    </recommendedName>
</protein>
<dbReference type="VEuPathDB" id="VectorBase:AAEL006168"/>
<evidence type="ECO:0000256" key="3">
    <source>
        <dbReference type="ARBA" id="ARBA00022588"/>
    </source>
</evidence>
<dbReference type="PROSITE" id="PS00135">
    <property type="entry name" value="TRYPSIN_SER"/>
    <property type="match status" value="1"/>
</dbReference>
<dbReference type="Pfam" id="PF00089">
    <property type="entry name" value="Trypsin"/>
    <property type="match status" value="1"/>
</dbReference>
<keyword evidence="9" id="KW-1015">Disulfide bond</keyword>
<comment type="similarity">
    <text evidence="11 13">Belongs to the peptidase S1 family. CLIP subfamily.</text>
</comment>
<dbReference type="AlphaFoldDB" id="A0A1S4FCR2"/>
<evidence type="ECO:0000256" key="13">
    <source>
        <dbReference type="RuleBase" id="RU366078"/>
    </source>
</evidence>
<keyword evidence="10" id="KW-0325">Glycoprotein</keyword>
<feature type="chain" id="PRO_5036529617" description="CLIP domain-containing serine protease" evidence="13">
    <location>
        <begin position="21"/>
        <end position="353"/>
    </location>
</feature>
<dbReference type="GO" id="GO:0006508">
    <property type="term" value="P:proteolysis"/>
    <property type="evidence" value="ECO:0007669"/>
    <property type="project" value="UniProtKB-KW"/>
</dbReference>
<dbReference type="Proteomes" id="UP000008820">
    <property type="component" value="Chromosome 1"/>
</dbReference>
<dbReference type="SUPFAM" id="SSF50494">
    <property type="entry name" value="Trypsin-like serine proteases"/>
    <property type="match status" value="1"/>
</dbReference>
<accession>A0A1S4FCR2</accession>
<sequence length="353" mass="39745">MCSVLVRLLLLNWGILLVRSELNDTCTTSSSRSGRCVLVKDCQYALNIVRSEHRTSQEWSFIDHNKCGEIPGKPPLPLICCPVIQNVEGCGVAKIQQRIFGGYETDIGVYPWAGVIQYRNTRGKFEVQCGCALIHHRWVLTAAHCIVGVPRKLTVHSVRFNEWNTKKKANCTTMNDVRICRAVYKIEEQFPHPSYSITNPNMRHDIGLLKTKRDVQITDYVIPMCLPFVESIQELQIENESFVVTGWGQTDQNTPGIQRHVNLLGRNKNICDVVFKPQRISLSHDQLCIGGEFGQDSCRGDSGGPLMYEQGLVTYVLGVVSFGASDCGTKDHPGVYTSVVHYLEWIEDVMIEN</sequence>
<evidence type="ECO:0000256" key="8">
    <source>
        <dbReference type="ARBA" id="ARBA00022859"/>
    </source>
</evidence>
<dbReference type="InterPro" id="IPR001254">
    <property type="entry name" value="Trypsin_dom"/>
</dbReference>
<evidence type="ECO:0000256" key="10">
    <source>
        <dbReference type="ARBA" id="ARBA00023180"/>
    </source>
</evidence>
<dbReference type="FunFam" id="2.40.10.10:FF:000028">
    <property type="entry name" value="Serine protease easter"/>
    <property type="match status" value="1"/>
</dbReference>
<dbReference type="InterPro" id="IPR038565">
    <property type="entry name" value="CLIP_sf"/>
</dbReference>
<dbReference type="CDD" id="cd00190">
    <property type="entry name" value="Tryp_SPc"/>
    <property type="match status" value="1"/>
</dbReference>
<dbReference type="EnsemblMetazoa" id="AAEL006168-RA">
    <property type="protein sequence ID" value="AAEL006168-PA"/>
    <property type="gene ID" value="AAEL006168"/>
</dbReference>
<evidence type="ECO:0000256" key="9">
    <source>
        <dbReference type="ARBA" id="ARBA00023157"/>
    </source>
</evidence>
<evidence type="ECO:0000256" key="6">
    <source>
        <dbReference type="ARBA" id="ARBA00022801"/>
    </source>
</evidence>
<dbReference type="InterPro" id="IPR043504">
    <property type="entry name" value="Peptidase_S1_PA_chymotrypsin"/>
</dbReference>
<dbReference type="GO" id="GO:0005576">
    <property type="term" value="C:extracellular region"/>
    <property type="evidence" value="ECO:0007669"/>
    <property type="project" value="UniProtKB-SubCell"/>
</dbReference>
<keyword evidence="2 13" id="KW-0964">Secreted</keyword>
<comment type="domain">
    <text evidence="13">The clip domain consists of 35-55 residues which are 'knitted' together usually by 3 conserved disulfide bonds forming a clip-like compact structure.</text>
</comment>
<dbReference type="PROSITE" id="PS50006">
    <property type="entry name" value="FHA_DOMAIN"/>
    <property type="match status" value="1"/>
</dbReference>
<dbReference type="PROSITE" id="PS51888">
    <property type="entry name" value="CLIP"/>
    <property type="match status" value="1"/>
</dbReference>
<dbReference type="InterPro" id="IPR022700">
    <property type="entry name" value="CLIP"/>
</dbReference>
<dbReference type="SMART" id="SM00020">
    <property type="entry name" value="Tryp_SPc"/>
    <property type="match status" value="1"/>
</dbReference>
<keyword evidence="6 12" id="KW-0378">Hydrolase</keyword>
<name>A0A1S4FCR2_AEDAE</name>
<feature type="signal peptide" evidence="13">
    <location>
        <begin position="1"/>
        <end position="20"/>
    </location>
</feature>
<evidence type="ECO:0000256" key="7">
    <source>
        <dbReference type="ARBA" id="ARBA00022825"/>
    </source>
</evidence>
<dbReference type="GO" id="GO:0004252">
    <property type="term" value="F:serine-type endopeptidase activity"/>
    <property type="evidence" value="ECO:0007669"/>
    <property type="project" value="UniProtKB-UniRule"/>
</dbReference>
<keyword evidence="15" id="KW-1185">Reference proteome</keyword>
<dbReference type="EC" id="3.4.21.-" evidence="12"/>
<evidence type="ECO:0000256" key="1">
    <source>
        <dbReference type="ARBA" id="ARBA00004613"/>
    </source>
</evidence>
<dbReference type="PROSITE" id="PS50240">
    <property type="entry name" value="TRYPSIN_DOM"/>
    <property type="match status" value="1"/>
</dbReference>
<dbReference type="Pfam" id="PF12032">
    <property type="entry name" value="CLIP"/>
    <property type="match status" value="1"/>
</dbReference>
<dbReference type="InParanoid" id="A0A1S4FCR2"/>
<evidence type="ECO:0000256" key="12">
    <source>
        <dbReference type="RuleBase" id="RU363034"/>
    </source>
</evidence>
<dbReference type="InterPro" id="IPR018114">
    <property type="entry name" value="TRYPSIN_HIS"/>
</dbReference>
<comment type="subcellular location">
    <subcellularLocation>
        <location evidence="1 13">Secreted</location>
    </subcellularLocation>
</comment>